<evidence type="ECO:0000259" key="1">
    <source>
        <dbReference type="Pfam" id="PF25893"/>
    </source>
</evidence>
<dbReference type="Pfam" id="PF25954">
    <property type="entry name" value="Beta-barrel_RND_2"/>
    <property type="match status" value="1"/>
</dbReference>
<dbReference type="SUPFAM" id="SSF111369">
    <property type="entry name" value="HlyD-like secretion proteins"/>
    <property type="match status" value="1"/>
</dbReference>
<dbReference type="InterPro" id="IPR006143">
    <property type="entry name" value="RND_pump_MFP"/>
</dbReference>
<dbReference type="Gene3D" id="2.40.30.170">
    <property type="match status" value="1"/>
</dbReference>
<dbReference type="Gene3D" id="1.10.287.470">
    <property type="entry name" value="Helix hairpin bin"/>
    <property type="match status" value="1"/>
</dbReference>
<sequence>VLSLIAALAVSGCGTAQAGGIDGTDSEEFVRIINVEVSRVETEKFVEEIRLTAAAVANQDVMVSAEESGVIREIFVDKGAQVESGAPLAKIDDRILTAQVEQARAVAELAGQTWERRKRLWEEDRIGSEITYLEARFGAVQSMAALKGLEERLARTTIRAPFSGVWDERHVEIGSMVTPGQSVGRLIDLDPVRVVAGVPERYVPDVWVGAEATLDFDVFAGEQFTAPIRYVGSSVNPRNRTFPIEVMVPNPGRRIKPEMVANMAVTRQEVEEAIVVPQDVLVRVEDGYVVFVIAERSERTVAEVRSIILGPTRRNLVVIESGIAPGEQLIVVGQKSVADGDRVNIVGGRQ</sequence>
<gene>
    <name evidence="4" type="ORF">METZ01_LOCUS18095</name>
</gene>
<dbReference type="PANTHER" id="PTHR30469:SF15">
    <property type="entry name" value="HLYD FAMILY OF SECRETION PROTEINS"/>
    <property type="match status" value="1"/>
</dbReference>
<reference evidence="4" key="1">
    <citation type="submission" date="2018-05" db="EMBL/GenBank/DDBJ databases">
        <authorList>
            <person name="Lanie J.A."/>
            <person name="Ng W.-L."/>
            <person name="Kazmierczak K.M."/>
            <person name="Andrzejewski T.M."/>
            <person name="Davidsen T.M."/>
            <person name="Wayne K.J."/>
            <person name="Tettelin H."/>
            <person name="Glass J.I."/>
            <person name="Rusch D."/>
            <person name="Podicherti R."/>
            <person name="Tsui H.-C.T."/>
            <person name="Winkler M.E."/>
        </authorList>
    </citation>
    <scope>NUCLEOTIDE SEQUENCE</scope>
</reference>
<dbReference type="GO" id="GO:0015562">
    <property type="term" value="F:efflux transmembrane transporter activity"/>
    <property type="evidence" value="ECO:0007669"/>
    <property type="project" value="TreeGrafter"/>
</dbReference>
<dbReference type="AlphaFoldDB" id="A0A381PE09"/>
<evidence type="ECO:0000259" key="2">
    <source>
        <dbReference type="Pfam" id="PF25954"/>
    </source>
</evidence>
<feature type="domain" description="CzcB-like alpha-helical hairpin" evidence="1">
    <location>
        <begin position="98"/>
        <end position="154"/>
    </location>
</feature>
<dbReference type="InterPro" id="IPR058792">
    <property type="entry name" value="Beta-barrel_RND_2"/>
</dbReference>
<dbReference type="Gene3D" id="2.40.420.20">
    <property type="match status" value="1"/>
</dbReference>
<dbReference type="Gene3D" id="2.40.50.100">
    <property type="match status" value="1"/>
</dbReference>
<dbReference type="InterPro" id="IPR058648">
    <property type="entry name" value="HH_CzcB-like"/>
</dbReference>
<evidence type="ECO:0000313" key="4">
    <source>
        <dbReference type="EMBL" id="SUZ65241.1"/>
    </source>
</evidence>
<dbReference type="NCBIfam" id="TIGR01730">
    <property type="entry name" value="RND_mfp"/>
    <property type="match status" value="1"/>
</dbReference>
<dbReference type="PANTHER" id="PTHR30469">
    <property type="entry name" value="MULTIDRUG RESISTANCE PROTEIN MDTA"/>
    <property type="match status" value="1"/>
</dbReference>
<organism evidence="4">
    <name type="scientific">marine metagenome</name>
    <dbReference type="NCBI Taxonomy" id="408172"/>
    <lineage>
        <taxon>unclassified sequences</taxon>
        <taxon>metagenomes</taxon>
        <taxon>ecological metagenomes</taxon>
    </lineage>
</organism>
<accession>A0A381PE09</accession>
<protein>
    <submittedName>
        <fullName evidence="4">Uncharacterized protein</fullName>
    </submittedName>
</protein>
<evidence type="ECO:0000259" key="3">
    <source>
        <dbReference type="Pfam" id="PF25973"/>
    </source>
</evidence>
<dbReference type="Pfam" id="PF25973">
    <property type="entry name" value="BSH_CzcB"/>
    <property type="match status" value="1"/>
</dbReference>
<dbReference type="InterPro" id="IPR058647">
    <property type="entry name" value="BSH_CzcB-like"/>
</dbReference>
<dbReference type="GO" id="GO:1990281">
    <property type="term" value="C:efflux pump complex"/>
    <property type="evidence" value="ECO:0007669"/>
    <property type="project" value="TreeGrafter"/>
</dbReference>
<feature type="non-terminal residue" evidence="4">
    <location>
        <position position="1"/>
    </location>
</feature>
<dbReference type="EMBL" id="UINC01000954">
    <property type="protein sequence ID" value="SUZ65241.1"/>
    <property type="molecule type" value="Genomic_DNA"/>
</dbReference>
<feature type="domain" description="CusB-like beta-barrel" evidence="2">
    <location>
        <begin position="194"/>
        <end position="268"/>
    </location>
</feature>
<proteinExistence type="predicted"/>
<dbReference type="Pfam" id="PF25893">
    <property type="entry name" value="HH_CzcB"/>
    <property type="match status" value="1"/>
</dbReference>
<feature type="domain" description="CzcB-like barrel-sandwich hybrid" evidence="3">
    <location>
        <begin position="61"/>
        <end position="184"/>
    </location>
</feature>
<name>A0A381PE09_9ZZZZ</name>